<dbReference type="AlphaFoldDB" id="A0A5M4BCY3"/>
<protein>
    <recommendedName>
        <fullName evidence="3">TonB-dependent receptor plug domain-containing protein</fullName>
    </recommendedName>
</protein>
<evidence type="ECO:0000313" key="2">
    <source>
        <dbReference type="Proteomes" id="UP000398217"/>
    </source>
</evidence>
<organism evidence="1 2">
    <name type="scientific">Capnocytophaga felis</name>
    <dbReference type="NCBI Taxonomy" id="2267611"/>
    <lineage>
        <taxon>Bacteria</taxon>
        <taxon>Pseudomonadati</taxon>
        <taxon>Bacteroidota</taxon>
        <taxon>Flavobacteriia</taxon>
        <taxon>Flavobacteriales</taxon>
        <taxon>Flavobacteriaceae</taxon>
        <taxon>Capnocytophaga</taxon>
    </lineage>
</organism>
<reference evidence="2" key="1">
    <citation type="journal article" date="2020" name="Int. J. Syst. Evol. Microbiol.">
        <title>Capnocytophaga felis sp. nov. isolated from the feline oral cavity.</title>
        <authorList>
            <person name="Suzuki M."/>
            <person name="Umeda K."/>
            <person name="Kimura M."/>
            <person name="Imaoka K."/>
            <person name="Morikawa S."/>
            <person name="Maeda K."/>
        </authorList>
    </citation>
    <scope>NUCLEOTIDE SEQUENCE [LARGE SCALE GENOMIC DNA]</scope>
    <source>
        <strain evidence="2">KC07070</strain>
    </source>
</reference>
<evidence type="ECO:0000313" key="1">
    <source>
        <dbReference type="EMBL" id="GET47137.1"/>
    </source>
</evidence>
<gene>
    <name evidence="1" type="ORF">RCZ01_24390</name>
</gene>
<proteinExistence type="predicted"/>
<sequence length="132" mass="15227">MLVLFYINAFGQIKKEQLIDSVLVANTTKTYQEYLAHFKKVDNEYDILLKKTQKDIKRNNHKGTLPAISNRTYSSKEFPMVKIHNGNQSYDLKNLNELTFTQIKKVSFLENPSATALYGSQGQFGIYIIEVK</sequence>
<accession>A0A5M4BCY3</accession>
<keyword evidence="2" id="KW-1185">Reference proteome</keyword>
<name>A0A5M4BCY3_9FLAO</name>
<comment type="caution">
    <text evidence="1">The sequence shown here is derived from an EMBL/GenBank/DDBJ whole genome shotgun (WGS) entry which is preliminary data.</text>
</comment>
<evidence type="ECO:0008006" key="3">
    <source>
        <dbReference type="Google" id="ProtNLM"/>
    </source>
</evidence>
<dbReference type="Proteomes" id="UP000398217">
    <property type="component" value="Unassembled WGS sequence"/>
</dbReference>
<dbReference type="EMBL" id="BLBC01000029">
    <property type="protein sequence ID" value="GET47137.1"/>
    <property type="molecule type" value="Genomic_DNA"/>
</dbReference>